<dbReference type="OrthoDB" id="6618101at2759"/>
<feature type="compositionally biased region" description="Low complexity" evidence="1">
    <location>
        <begin position="95"/>
        <end position="106"/>
    </location>
</feature>
<gene>
    <name evidence="2" type="ORF">BLA29_008168</name>
</gene>
<comment type="caution">
    <text evidence="2">The sequence shown here is derived from an EMBL/GenBank/DDBJ whole genome shotgun (WGS) entry which is preliminary data.</text>
</comment>
<evidence type="ECO:0000313" key="3">
    <source>
        <dbReference type="Proteomes" id="UP000194236"/>
    </source>
</evidence>
<keyword evidence="3" id="KW-1185">Reference proteome</keyword>
<feature type="non-terminal residue" evidence="2">
    <location>
        <position position="140"/>
    </location>
</feature>
<reference evidence="2 3" key="1">
    <citation type="submission" date="2017-03" db="EMBL/GenBank/DDBJ databases">
        <title>Genome Survey of Euroglyphus maynei.</title>
        <authorList>
            <person name="Arlian L.G."/>
            <person name="Morgan M.S."/>
            <person name="Rider S.D."/>
        </authorList>
    </citation>
    <scope>NUCLEOTIDE SEQUENCE [LARGE SCALE GENOMIC DNA]</scope>
    <source>
        <strain evidence="2">Arlian Lab</strain>
        <tissue evidence="2">Whole body</tissue>
    </source>
</reference>
<sequence length="140" mass="15822">MVLTSSSPSTSSSATTSVIRRSKSSLDTWPKYYLIEIPRRVAFNNLEYSQNMDNNNEEDSNPFRPGSELSREADIIVNLIKEGKPITPTGDISINNANNNNLNVANSSQTPKKQQQQQQQQPHEEEILTKQQQFQTQTIL</sequence>
<dbReference type="Proteomes" id="UP000194236">
    <property type="component" value="Unassembled WGS sequence"/>
</dbReference>
<dbReference type="EMBL" id="MUJZ01048214">
    <property type="protein sequence ID" value="OTF74201.1"/>
    <property type="molecule type" value="Genomic_DNA"/>
</dbReference>
<protein>
    <submittedName>
        <fullName evidence="2">Uncharacterized protein</fullName>
    </submittedName>
</protein>
<evidence type="ECO:0000313" key="2">
    <source>
        <dbReference type="EMBL" id="OTF74201.1"/>
    </source>
</evidence>
<feature type="compositionally biased region" description="Low complexity" evidence="1">
    <location>
        <begin position="1"/>
        <end position="17"/>
    </location>
</feature>
<dbReference type="AlphaFoldDB" id="A0A1Y3B096"/>
<proteinExistence type="predicted"/>
<evidence type="ECO:0000256" key="1">
    <source>
        <dbReference type="SAM" id="MobiDB-lite"/>
    </source>
</evidence>
<feature type="compositionally biased region" description="Polar residues" evidence="1">
    <location>
        <begin position="129"/>
        <end position="140"/>
    </location>
</feature>
<feature type="region of interest" description="Disordered" evidence="1">
    <location>
        <begin position="87"/>
        <end position="140"/>
    </location>
</feature>
<name>A0A1Y3B096_EURMA</name>
<organism evidence="2 3">
    <name type="scientific">Euroglyphus maynei</name>
    <name type="common">Mayne's house dust mite</name>
    <dbReference type="NCBI Taxonomy" id="6958"/>
    <lineage>
        <taxon>Eukaryota</taxon>
        <taxon>Metazoa</taxon>
        <taxon>Ecdysozoa</taxon>
        <taxon>Arthropoda</taxon>
        <taxon>Chelicerata</taxon>
        <taxon>Arachnida</taxon>
        <taxon>Acari</taxon>
        <taxon>Acariformes</taxon>
        <taxon>Sarcoptiformes</taxon>
        <taxon>Astigmata</taxon>
        <taxon>Psoroptidia</taxon>
        <taxon>Analgoidea</taxon>
        <taxon>Pyroglyphidae</taxon>
        <taxon>Pyroglyphinae</taxon>
        <taxon>Euroglyphus</taxon>
    </lineage>
</organism>
<accession>A0A1Y3B096</accession>
<feature type="region of interest" description="Disordered" evidence="1">
    <location>
        <begin position="1"/>
        <end position="21"/>
    </location>
</feature>